<dbReference type="Pfam" id="PF14420">
    <property type="entry name" value="Clr5"/>
    <property type="match status" value="1"/>
</dbReference>
<dbReference type="InterPro" id="IPR036770">
    <property type="entry name" value="Ankyrin_rpt-contain_sf"/>
</dbReference>
<dbReference type="PROSITE" id="PS50297">
    <property type="entry name" value="ANK_REP_REGION"/>
    <property type="match status" value="10"/>
</dbReference>
<evidence type="ECO:0000259" key="5">
    <source>
        <dbReference type="Pfam" id="PF14420"/>
    </source>
</evidence>
<sequence length="1180" mass="129011">MARSKEEDAAWEGYRNELKVMFLDQRLTLEQIRQYMSQKYNFSKSKGQYTRQFKKWEFKKNFTDDDWRFVAHRREKRKREGKDPGPVRMNGNLVPEAKVRKEISRHILPSSQYLGTVNGDVEPRTPEGIVVGTPNSEMQGADSRYSVSALQTDWLLDSLEADQPEVTLESDIDLTSSNAIPTPQSGSSHAGLESLNKEIVKGTESLFMEYGVSRSRNICGLSKFLEPITIGSVHSDLIRKARTIFQADSSDNLSHYLSLCVYLSSNNLLPSYAMDKLIRLLAKTKPKLRLKTLLQSHTTTTEIFMSDLLASAASLGEVEITRILINHGADVDAMRGDFPRVTPLCLAIEGENVGCVKLLLEAGADPNLAVAGNTPLQTACSAFEISIEILELLLKSGAHLNPAQDSARLTALQLAVRRRRADVVRLLIQWKADPNSYTTSKHGTALQVACSSSNVEIPELLINAGANIEARSDYKDNNESLSRTYFDHSDAESISESDHDYDHDEFPDGLFRFKSAIVIAADYKNWETVQILLEEGAAVNPSMRVFPTKALRAQFMDNDVDWDGDWDVDWDGDWDGNWVRPVILTPLQAAVRAENITMTRMLLSAGAHVDARPKGRYGHTALQIAAMVGNQRLVQILLLKGADINADAGVFNGKTALQAAACHSDTGLLSFLLNEGADANAPHPRITATKGNVDAVRILLDAGASVNIDKNCNEGLVALQESIQIKDLEVREEIISLLLEAGAHFEPPTDPGKQGSLGTADHGKHGSLHTAVARRDIDMTKRLLKRGANPNIGYCMTNNHTPLQRASYLGNETLVHMLVSHGADINAPAYPSGGHTALQLAASQGHVKIVKILLDSGANVRAPKASVNGISAIGSALCECNHELIKIFLNKDPEIISSDPITRRDALGNVLESWKCTVSLVNLLLKNGADVNTPPCLPALKPCLQIAVQKGYFDIVQCLLTAGADVNRRWTPGKYERGVTALQAAAYTRNIDIVRMLIEWGADVNAPASPTDGGRTALQIAVSENYFEMVQLLVQNGADINGQPSPQRGRTALQIAASSGYMKLTKYLLQRNADINAPAAHFGGITALQGASIKGNIRIVMMLLAAGANINAPPAIENGRSAIEGAAENGRLDTLHLLLNYHPDTEDFEIRRKRAAKLALANGHLAIGRFLMAYRKSAWK</sequence>
<dbReference type="GeneID" id="70251727"/>
<dbReference type="EMBL" id="JAJTJA010000001">
    <property type="protein sequence ID" value="KAH8705963.1"/>
    <property type="molecule type" value="Genomic_DNA"/>
</dbReference>
<dbReference type="AlphaFoldDB" id="A0AAD4L1S1"/>
<keyword evidence="1" id="KW-0677">Repeat</keyword>
<dbReference type="PANTHER" id="PTHR24198">
    <property type="entry name" value="ANKYRIN REPEAT AND PROTEIN KINASE DOMAIN-CONTAINING PROTEIN"/>
    <property type="match status" value="1"/>
</dbReference>
<evidence type="ECO:0000256" key="3">
    <source>
        <dbReference type="PROSITE-ProRule" id="PRU00023"/>
    </source>
</evidence>
<feature type="repeat" description="ANK" evidence="3">
    <location>
        <begin position="407"/>
        <end position="439"/>
    </location>
</feature>
<dbReference type="Pfam" id="PF00023">
    <property type="entry name" value="Ank"/>
    <property type="match status" value="3"/>
</dbReference>
<feature type="repeat" description="ANK" evidence="3">
    <location>
        <begin position="977"/>
        <end position="1009"/>
    </location>
</feature>
<feature type="repeat" description="ANK" evidence="3">
    <location>
        <begin position="617"/>
        <end position="649"/>
    </location>
</feature>
<feature type="region of interest" description="Disordered" evidence="4">
    <location>
        <begin position="745"/>
        <end position="769"/>
    </location>
</feature>
<keyword evidence="2 3" id="KW-0040">ANK repeat</keyword>
<evidence type="ECO:0000256" key="2">
    <source>
        <dbReference type="ARBA" id="ARBA00023043"/>
    </source>
</evidence>
<accession>A0AAD4L1S1</accession>
<dbReference type="Gene3D" id="1.25.40.20">
    <property type="entry name" value="Ankyrin repeat-containing domain"/>
    <property type="match status" value="5"/>
</dbReference>
<evidence type="ECO:0000313" key="6">
    <source>
        <dbReference type="EMBL" id="KAH8705963.1"/>
    </source>
</evidence>
<feature type="repeat" description="ANK" evidence="3">
    <location>
        <begin position="1013"/>
        <end position="1045"/>
    </location>
</feature>
<reference evidence="6" key="1">
    <citation type="submission" date="2021-12" db="EMBL/GenBank/DDBJ databases">
        <title>Convergent genome expansion in fungi linked to evolution of root-endophyte symbiosis.</title>
        <authorList>
            <consortium name="DOE Joint Genome Institute"/>
            <person name="Ke Y.-H."/>
            <person name="Bonito G."/>
            <person name="Liao H.-L."/>
            <person name="Looney B."/>
            <person name="Rojas-Flechas A."/>
            <person name="Nash J."/>
            <person name="Hameed K."/>
            <person name="Schadt C."/>
            <person name="Martin F."/>
            <person name="Crous P.W."/>
            <person name="Miettinen O."/>
            <person name="Magnuson J.K."/>
            <person name="Labbe J."/>
            <person name="Jacobson D."/>
            <person name="Doktycz M.J."/>
            <person name="Veneault-Fourrey C."/>
            <person name="Kuo A."/>
            <person name="Mondo S."/>
            <person name="Calhoun S."/>
            <person name="Riley R."/>
            <person name="Ohm R."/>
            <person name="LaButti K."/>
            <person name="Andreopoulos B."/>
            <person name="Pangilinan J."/>
            <person name="Nolan M."/>
            <person name="Tritt A."/>
            <person name="Clum A."/>
            <person name="Lipzen A."/>
            <person name="Daum C."/>
            <person name="Barry K."/>
            <person name="Grigoriev I.V."/>
            <person name="Vilgalys R."/>
        </authorList>
    </citation>
    <scope>NUCLEOTIDE SEQUENCE</scope>
    <source>
        <strain evidence="6">PMI_201</strain>
    </source>
</reference>
<feature type="domain" description="Clr5" evidence="5">
    <location>
        <begin position="8"/>
        <end position="60"/>
    </location>
</feature>
<dbReference type="Pfam" id="PF13637">
    <property type="entry name" value="Ank_4"/>
    <property type="match status" value="1"/>
</dbReference>
<dbReference type="SUPFAM" id="SSF48403">
    <property type="entry name" value="Ankyrin repeat"/>
    <property type="match status" value="5"/>
</dbReference>
<feature type="repeat" description="ANK" evidence="3">
    <location>
        <begin position="833"/>
        <end position="865"/>
    </location>
</feature>
<feature type="repeat" description="ANK" evidence="3">
    <location>
        <begin position="585"/>
        <end position="614"/>
    </location>
</feature>
<organism evidence="6 7">
    <name type="scientific">Talaromyces proteolyticus</name>
    <dbReference type="NCBI Taxonomy" id="1131652"/>
    <lineage>
        <taxon>Eukaryota</taxon>
        <taxon>Fungi</taxon>
        <taxon>Dikarya</taxon>
        <taxon>Ascomycota</taxon>
        <taxon>Pezizomycotina</taxon>
        <taxon>Eurotiomycetes</taxon>
        <taxon>Eurotiomycetidae</taxon>
        <taxon>Eurotiales</taxon>
        <taxon>Trichocomaceae</taxon>
        <taxon>Talaromyces</taxon>
        <taxon>Talaromyces sect. Bacilispori</taxon>
    </lineage>
</organism>
<dbReference type="Pfam" id="PF12796">
    <property type="entry name" value="Ank_2"/>
    <property type="match status" value="4"/>
</dbReference>
<feature type="repeat" description="ANK" evidence="3">
    <location>
        <begin position="441"/>
        <end position="473"/>
    </location>
</feature>
<dbReference type="InterPro" id="IPR002110">
    <property type="entry name" value="Ankyrin_rpt"/>
</dbReference>
<evidence type="ECO:0000256" key="4">
    <source>
        <dbReference type="SAM" id="MobiDB-lite"/>
    </source>
</evidence>
<feature type="repeat" description="ANK" evidence="3">
    <location>
        <begin position="944"/>
        <end position="971"/>
    </location>
</feature>
<dbReference type="Proteomes" id="UP001201262">
    <property type="component" value="Unassembled WGS sequence"/>
</dbReference>
<dbReference type="PANTHER" id="PTHR24198:SF165">
    <property type="entry name" value="ANKYRIN REPEAT-CONTAINING PROTEIN-RELATED"/>
    <property type="match status" value="1"/>
</dbReference>
<dbReference type="SMART" id="SM00248">
    <property type="entry name" value="ANK"/>
    <property type="match status" value="22"/>
</dbReference>
<dbReference type="PRINTS" id="PR01415">
    <property type="entry name" value="ANKYRIN"/>
</dbReference>
<feature type="repeat" description="ANK" evidence="3">
    <location>
        <begin position="798"/>
        <end position="830"/>
    </location>
</feature>
<dbReference type="RefSeq" id="XP_046078584.1">
    <property type="nucleotide sequence ID" value="XM_046221440.1"/>
</dbReference>
<dbReference type="PROSITE" id="PS50088">
    <property type="entry name" value="ANK_REPEAT"/>
    <property type="match status" value="14"/>
</dbReference>
<evidence type="ECO:0000313" key="7">
    <source>
        <dbReference type="Proteomes" id="UP001201262"/>
    </source>
</evidence>
<name>A0AAD4L1S1_9EURO</name>
<protein>
    <submittedName>
        <fullName evidence="6">Ankyrin repeat-containing domain protein</fullName>
    </submittedName>
</protein>
<evidence type="ECO:0000256" key="1">
    <source>
        <dbReference type="ARBA" id="ARBA00022737"/>
    </source>
</evidence>
<dbReference type="GO" id="GO:0005737">
    <property type="term" value="C:cytoplasm"/>
    <property type="evidence" value="ECO:0007669"/>
    <property type="project" value="TreeGrafter"/>
</dbReference>
<proteinExistence type="predicted"/>
<feature type="repeat" description="ANK" evidence="3">
    <location>
        <begin position="339"/>
        <end position="371"/>
    </location>
</feature>
<feature type="repeat" description="ANK" evidence="3">
    <location>
        <begin position="371"/>
        <end position="405"/>
    </location>
</feature>
<dbReference type="InterPro" id="IPR025676">
    <property type="entry name" value="Clr5_dom"/>
</dbReference>
<gene>
    <name evidence="6" type="ORF">BGW36DRAFT_436083</name>
</gene>
<feature type="repeat" description="ANK" evidence="3">
    <location>
        <begin position="1083"/>
        <end position="1115"/>
    </location>
</feature>
<comment type="caution">
    <text evidence="6">The sequence shown here is derived from an EMBL/GenBank/DDBJ whole genome shotgun (WGS) entry which is preliminary data.</text>
</comment>
<feature type="repeat" description="ANK" evidence="3">
    <location>
        <begin position="1048"/>
        <end position="1080"/>
    </location>
</feature>
<keyword evidence="7" id="KW-1185">Reference proteome</keyword>
<feature type="repeat" description="ANK" evidence="3">
    <location>
        <begin position="652"/>
        <end position="684"/>
    </location>
</feature>